<keyword evidence="1" id="KW-0812">Transmembrane</keyword>
<name>A0A844BFU4_9BURK</name>
<organism evidence="2 3">
    <name type="scientific">Caenimonas koreensis DSM 17982</name>
    <dbReference type="NCBI Taxonomy" id="1121255"/>
    <lineage>
        <taxon>Bacteria</taxon>
        <taxon>Pseudomonadati</taxon>
        <taxon>Pseudomonadota</taxon>
        <taxon>Betaproteobacteria</taxon>
        <taxon>Burkholderiales</taxon>
        <taxon>Comamonadaceae</taxon>
        <taxon>Caenimonas</taxon>
    </lineage>
</organism>
<keyword evidence="1" id="KW-1133">Transmembrane helix</keyword>
<keyword evidence="1" id="KW-0472">Membrane</keyword>
<accession>A0A844BFU4</accession>
<evidence type="ECO:0000313" key="2">
    <source>
        <dbReference type="EMBL" id="MRD49331.1"/>
    </source>
</evidence>
<protein>
    <submittedName>
        <fullName evidence="2">Uncharacterized protein</fullName>
    </submittedName>
</protein>
<evidence type="ECO:0000313" key="3">
    <source>
        <dbReference type="Proteomes" id="UP000487350"/>
    </source>
</evidence>
<keyword evidence="3" id="KW-1185">Reference proteome</keyword>
<reference evidence="2 3" key="1">
    <citation type="submission" date="2019-11" db="EMBL/GenBank/DDBJ databases">
        <title>Caenimonas koreensis gen. nov., sp. nov., isolated from activated sludge.</title>
        <authorList>
            <person name="Seung H.R."/>
        </authorList>
    </citation>
    <scope>NUCLEOTIDE SEQUENCE [LARGE SCALE GENOMIC DNA]</scope>
    <source>
        <strain evidence="2 3">EMB320</strain>
    </source>
</reference>
<dbReference type="EMBL" id="WJBU01000023">
    <property type="protein sequence ID" value="MRD49331.1"/>
    <property type="molecule type" value="Genomic_DNA"/>
</dbReference>
<dbReference type="RefSeq" id="WP_153586646.1">
    <property type="nucleotide sequence ID" value="NZ_WJBU01000023.1"/>
</dbReference>
<feature type="transmembrane region" description="Helical" evidence="1">
    <location>
        <begin position="6"/>
        <end position="31"/>
    </location>
</feature>
<evidence type="ECO:0000256" key="1">
    <source>
        <dbReference type="SAM" id="Phobius"/>
    </source>
</evidence>
<dbReference type="Proteomes" id="UP000487350">
    <property type="component" value="Unassembled WGS sequence"/>
</dbReference>
<sequence>MTFLTVVCWIMGLSAAGVVVLWIVGCVLSVFNDEKRNADLASEYDH</sequence>
<proteinExistence type="predicted"/>
<gene>
    <name evidence="2" type="ORF">GHT07_18810</name>
</gene>
<dbReference type="AlphaFoldDB" id="A0A844BFU4"/>
<comment type="caution">
    <text evidence="2">The sequence shown here is derived from an EMBL/GenBank/DDBJ whole genome shotgun (WGS) entry which is preliminary data.</text>
</comment>